<evidence type="ECO:0000313" key="2">
    <source>
        <dbReference type="EMBL" id="QGQ26605.1"/>
    </source>
</evidence>
<keyword evidence="1" id="KW-0472">Membrane</keyword>
<gene>
    <name evidence="2" type="ORF">F1728_29750</name>
</gene>
<sequence length="59" mass="6693">MKRKKLGKLLFVIAAFISFLFSVSLWFSGQREEGLFVGIWVPSILSFGCLILQGRSLEK</sequence>
<keyword evidence="1" id="KW-0812">Transmembrane</keyword>
<organism evidence="2 3">
    <name type="scientific">Gimesia benthica</name>
    <dbReference type="NCBI Taxonomy" id="2608982"/>
    <lineage>
        <taxon>Bacteria</taxon>
        <taxon>Pseudomonadati</taxon>
        <taxon>Planctomycetota</taxon>
        <taxon>Planctomycetia</taxon>
        <taxon>Planctomycetales</taxon>
        <taxon>Planctomycetaceae</taxon>
        <taxon>Gimesia</taxon>
    </lineage>
</organism>
<accession>A0A6I6AMZ8</accession>
<keyword evidence="3" id="KW-1185">Reference proteome</keyword>
<proteinExistence type="predicted"/>
<dbReference type="AlphaFoldDB" id="A0A6I6AMZ8"/>
<name>A0A6I6AMZ8_9PLAN</name>
<dbReference type="EMBL" id="CP043930">
    <property type="protein sequence ID" value="QGQ26605.1"/>
    <property type="molecule type" value="Genomic_DNA"/>
</dbReference>
<protein>
    <submittedName>
        <fullName evidence="2">Uncharacterized protein</fullName>
    </submittedName>
</protein>
<feature type="transmembrane region" description="Helical" evidence="1">
    <location>
        <begin position="9"/>
        <end position="28"/>
    </location>
</feature>
<keyword evidence="1" id="KW-1133">Transmembrane helix</keyword>
<dbReference type="Proteomes" id="UP000427281">
    <property type="component" value="Chromosome"/>
</dbReference>
<evidence type="ECO:0000256" key="1">
    <source>
        <dbReference type="SAM" id="Phobius"/>
    </source>
</evidence>
<feature type="transmembrane region" description="Helical" evidence="1">
    <location>
        <begin position="34"/>
        <end position="52"/>
    </location>
</feature>
<evidence type="ECO:0000313" key="3">
    <source>
        <dbReference type="Proteomes" id="UP000427281"/>
    </source>
</evidence>
<reference evidence="2 3" key="1">
    <citation type="submission" date="2019-09" db="EMBL/GenBank/DDBJ databases">
        <title>Gimesia benthica sp. nov., a novel bacterium isolated from deep-sea water of the Northwest Indian Ocean.</title>
        <authorList>
            <person name="Dai X."/>
        </authorList>
    </citation>
    <scope>NUCLEOTIDE SEQUENCE [LARGE SCALE GENOMIC DNA]</scope>
    <source>
        <strain evidence="2 3">E7</strain>
    </source>
</reference>
<dbReference type="KEGG" id="gim:F1728_29750"/>